<proteinExistence type="predicted"/>
<evidence type="ECO:0000313" key="2">
    <source>
        <dbReference type="Proteomes" id="UP000003302"/>
    </source>
</evidence>
<comment type="caution">
    <text evidence="1">The sequence shown here is derived from an EMBL/GenBank/DDBJ whole genome shotgun (WGS) entry which is preliminary data.</text>
</comment>
<dbReference type="Proteomes" id="UP000003302">
    <property type="component" value="Unassembled WGS sequence"/>
</dbReference>
<evidence type="ECO:0000313" key="1">
    <source>
        <dbReference type="EMBL" id="EFW59831.1"/>
    </source>
</evidence>
<organism evidence="1 2">
    <name type="scientific">Shigella flexneri CDC 796-83</name>
    <dbReference type="NCBI Taxonomy" id="945360"/>
    <lineage>
        <taxon>Bacteria</taxon>
        <taxon>Pseudomonadati</taxon>
        <taxon>Pseudomonadota</taxon>
        <taxon>Gammaproteobacteria</taxon>
        <taxon>Enterobacterales</taxon>
        <taxon>Enterobacteriaceae</taxon>
        <taxon>Shigella</taxon>
    </lineage>
</organism>
<dbReference type="AlphaFoldDB" id="A0A6N3QNN4"/>
<name>A0A6N3QNN4_SHIFL</name>
<reference evidence="1 2" key="1">
    <citation type="submission" date="2011-01" db="EMBL/GenBank/DDBJ databases">
        <title>Shigella flexneri CDC 796-83 whole genome shotgun sequencing project.</title>
        <authorList>
            <person name="Mane S.P."/>
            <person name="Sobral B.W."/>
            <person name="Cebula T."/>
            <person name="Chertkov O."/>
            <person name="Munk A.C."/>
            <person name="Tapia R."/>
            <person name="Green L."/>
            <person name="Rogers Y."/>
            <person name="Detter J.C."/>
            <person name="Bruce D."/>
            <person name="Brettin T.S."/>
        </authorList>
    </citation>
    <scope>NUCLEOTIDE SEQUENCE [LARGE SCALE GENOMIC DNA]</scope>
    <source>
        <strain evidence="1 2">CDC 796-83</strain>
    </source>
</reference>
<sequence length="56" mass="6593">MQPALLIADLTRANKVMRHIQNRTSRGLNLLHYAQSDHLAINTRKRQRIVMFRNIP</sequence>
<dbReference type="EMBL" id="AERO01000109">
    <property type="protein sequence ID" value="EFW59831.1"/>
    <property type="molecule type" value="Genomic_DNA"/>
</dbReference>
<gene>
    <name evidence="1" type="ORF">SGF_02802</name>
</gene>
<accession>A0A6N3QNN4</accession>
<protein>
    <submittedName>
        <fullName evidence="1">Uncharacterized protein</fullName>
    </submittedName>
</protein>